<proteinExistence type="predicted"/>
<evidence type="ECO:0000256" key="1">
    <source>
        <dbReference type="SAM" id="Phobius"/>
    </source>
</evidence>
<reference evidence="3" key="3">
    <citation type="submission" date="2025-08" db="UniProtKB">
        <authorList>
            <consortium name="RefSeq"/>
        </authorList>
    </citation>
    <scope>IDENTIFICATION</scope>
    <source>
        <strain evidence="3">NI907</strain>
    </source>
</reference>
<reference evidence="3" key="2">
    <citation type="submission" date="2019-10" db="EMBL/GenBank/DDBJ databases">
        <authorList>
            <consortium name="NCBI Genome Project"/>
        </authorList>
    </citation>
    <scope>NUCLEOTIDE SEQUENCE</scope>
    <source>
        <strain evidence="3">NI907</strain>
    </source>
</reference>
<reference evidence="3" key="1">
    <citation type="journal article" date="2019" name="Mol. Biol. Evol.">
        <title>Blast fungal genomes show frequent chromosomal changes, gene gains and losses, and effector gene turnover.</title>
        <authorList>
            <person name="Gomez Luciano L.B."/>
            <person name="Jason Tsai I."/>
            <person name="Chuma I."/>
            <person name="Tosa Y."/>
            <person name="Chen Y.H."/>
            <person name="Li J.Y."/>
            <person name="Li M.Y."/>
            <person name="Jade Lu M.Y."/>
            <person name="Nakayashiki H."/>
            <person name="Li W.H."/>
        </authorList>
    </citation>
    <scope>NUCLEOTIDE SEQUENCE</scope>
    <source>
        <strain evidence="3">NI907</strain>
    </source>
</reference>
<keyword evidence="1" id="KW-0472">Membrane</keyword>
<dbReference type="RefSeq" id="XP_030981541.1">
    <property type="nucleotide sequence ID" value="XM_031126773.1"/>
</dbReference>
<dbReference type="AlphaFoldDB" id="A0A6P8B2T1"/>
<keyword evidence="1" id="KW-0812">Transmembrane</keyword>
<organism evidence="2 3">
    <name type="scientific">Pyricularia grisea</name>
    <name type="common">Crabgrass-specific blast fungus</name>
    <name type="synonym">Magnaporthe grisea</name>
    <dbReference type="NCBI Taxonomy" id="148305"/>
    <lineage>
        <taxon>Eukaryota</taxon>
        <taxon>Fungi</taxon>
        <taxon>Dikarya</taxon>
        <taxon>Ascomycota</taxon>
        <taxon>Pezizomycotina</taxon>
        <taxon>Sordariomycetes</taxon>
        <taxon>Sordariomycetidae</taxon>
        <taxon>Magnaporthales</taxon>
        <taxon>Pyriculariaceae</taxon>
        <taxon>Pyricularia</taxon>
    </lineage>
</organism>
<sequence length="247" mass="28223">MLFSLLSRDTDNNRPAWRKRQPVKDPSLLKIFWLSMGVLGICGIAELFYKVYTYRKPPRPSWGHDAAAIQTTAPILYSCGNTPEEARALGCKFELHNFAWVPPECYDQQLGDDWDAQDWQFARTNLTPPAEAMIPKHVAINGELASAWVPWHQHMAHCALIWKKFHRAVALDRPMDSWTSSYAHSAHCADMLINWDLARQKDIFNSLLHLKFPTCSYEWKHQAENVTALIAAHSTSHIHHSNHGGES</sequence>
<accession>A0A6P8B2T1</accession>
<evidence type="ECO:0000313" key="3">
    <source>
        <dbReference type="RefSeq" id="XP_030981541.1"/>
    </source>
</evidence>
<feature type="transmembrane region" description="Helical" evidence="1">
    <location>
        <begin position="31"/>
        <end position="49"/>
    </location>
</feature>
<dbReference type="PANTHER" id="PTHR35896:SF3">
    <property type="entry name" value="MAJOR FACILITATOR SUPERFAMILY TRANSPORTER"/>
    <property type="match status" value="1"/>
</dbReference>
<dbReference type="KEGG" id="pgri:PgNI_06753"/>
<protein>
    <submittedName>
        <fullName evidence="3">Uncharacterized protein</fullName>
    </submittedName>
</protein>
<evidence type="ECO:0000313" key="2">
    <source>
        <dbReference type="Proteomes" id="UP000515153"/>
    </source>
</evidence>
<dbReference type="Proteomes" id="UP000515153">
    <property type="component" value="Unplaced"/>
</dbReference>
<dbReference type="PANTHER" id="PTHR35896">
    <property type="entry name" value="IG-LIKE DOMAIN-CONTAINING PROTEIN"/>
    <property type="match status" value="1"/>
</dbReference>
<gene>
    <name evidence="3" type="ORF">PgNI_06753</name>
</gene>
<keyword evidence="2" id="KW-1185">Reference proteome</keyword>
<dbReference type="GeneID" id="41961682"/>
<name>A0A6P8B2T1_PYRGI</name>
<dbReference type="InterPro" id="IPR053008">
    <property type="entry name" value="Phomopsin_biosynth_assoc"/>
</dbReference>
<keyword evidence="1" id="KW-1133">Transmembrane helix</keyword>